<name>A0AA43QV22_9LECA</name>
<organism evidence="1 2">
    <name type="scientific">Ramalina farinacea</name>
    <dbReference type="NCBI Taxonomy" id="258253"/>
    <lineage>
        <taxon>Eukaryota</taxon>
        <taxon>Fungi</taxon>
        <taxon>Dikarya</taxon>
        <taxon>Ascomycota</taxon>
        <taxon>Pezizomycotina</taxon>
        <taxon>Lecanoromycetes</taxon>
        <taxon>OSLEUM clade</taxon>
        <taxon>Lecanoromycetidae</taxon>
        <taxon>Lecanorales</taxon>
        <taxon>Lecanorineae</taxon>
        <taxon>Ramalinaceae</taxon>
        <taxon>Ramalina</taxon>
    </lineage>
</organism>
<comment type="caution">
    <text evidence="1">The sequence shown here is derived from an EMBL/GenBank/DDBJ whole genome shotgun (WGS) entry which is preliminary data.</text>
</comment>
<dbReference type="EMBL" id="JAPUFD010000022">
    <property type="protein sequence ID" value="MDI1492972.1"/>
    <property type="molecule type" value="Genomic_DNA"/>
</dbReference>
<keyword evidence="2" id="KW-1185">Reference proteome</keyword>
<sequence>MTFQQFPNTRQTAGSGTELAALQSFITWTQQQLDPFQWEYDPIELQAYDLQERLYFQIIPPDGDGTTFKYHDWGVQFLDRYFSIMSHFGIKGTYVSIWLDICQCIIAKLALVPNYSPVPAAKRRFPVPYTLPAIAPIVGLQDGMLELTSRRYSFTPDEQQSFVQAVLETQYLLEHEYPEDTPMPATLTRLISNQDWTFHFTRAVLVAHLPITYGQVIVALGTVARYGTLYEAIDRSHVWMEGDDYGELWFTQDAGQGFNGNVSSVLNVSDASSAGLVATT</sequence>
<evidence type="ECO:0000313" key="2">
    <source>
        <dbReference type="Proteomes" id="UP001161017"/>
    </source>
</evidence>
<proteinExistence type="predicted"/>
<evidence type="ECO:0000313" key="1">
    <source>
        <dbReference type="EMBL" id="MDI1492972.1"/>
    </source>
</evidence>
<gene>
    <name evidence="1" type="ORF">OHK93_004756</name>
</gene>
<dbReference type="AlphaFoldDB" id="A0AA43QV22"/>
<accession>A0AA43QV22</accession>
<reference evidence="1" key="1">
    <citation type="journal article" date="2023" name="Genome Biol. Evol.">
        <title>First Whole Genome Sequence and Flow Cytometry Genome Size Data for the Lichen-Forming Fungus Ramalina farinacea (Ascomycota).</title>
        <authorList>
            <person name="Llewellyn T."/>
            <person name="Mian S."/>
            <person name="Hill R."/>
            <person name="Leitch I.J."/>
            <person name="Gaya E."/>
        </authorList>
    </citation>
    <scope>NUCLEOTIDE SEQUENCE</scope>
    <source>
        <strain evidence="1">LIQ254RAFAR</strain>
    </source>
</reference>
<dbReference type="Proteomes" id="UP001161017">
    <property type="component" value="Unassembled WGS sequence"/>
</dbReference>
<protein>
    <submittedName>
        <fullName evidence="1">Uncharacterized protein</fullName>
    </submittedName>
</protein>